<evidence type="ECO:0000313" key="3">
    <source>
        <dbReference type="Proteomes" id="UP000593571"/>
    </source>
</evidence>
<name>A0A7J8EK33_ROUAE</name>
<feature type="chain" id="PRO_5029889834" evidence="1">
    <location>
        <begin position="17"/>
        <end position="172"/>
    </location>
</feature>
<dbReference type="AlphaFoldDB" id="A0A7J8EK33"/>
<dbReference type="Proteomes" id="UP000593571">
    <property type="component" value="Unassembled WGS sequence"/>
</dbReference>
<protein>
    <submittedName>
        <fullName evidence="2">Uncharacterized protein</fullName>
    </submittedName>
</protein>
<proteinExistence type="predicted"/>
<dbReference type="EMBL" id="JACASE010000009">
    <property type="protein sequence ID" value="KAF6435696.1"/>
    <property type="molecule type" value="Genomic_DNA"/>
</dbReference>
<evidence type="ECO:0000313" key="2">
    <source>
        <dbReference type="EMBL" id="KAF6435696.1"/>
    </source>
</evidence>
<keyword evidence="1" id="KW-0732">Signal</keyword>
<evidence type="ECO:0000256" key="1">
    <source>
        <dbReference type="SAM" id="SignalP"/>
    </source>
</evidence>
<keyword evidence="3" id="KW-1185">Reference proteome</keyword>
<accession>A0A7J8EK33</accession>
<organism evidence="2 3">
    <name type="scientific">Rousettus aegyptiacus</name>
    <name type="common">Egyptian fruit bat</name>
    <name type="synonym">Pteropus aegyptiacus</name>
    <dbReference type="NCBI Taxonomy" id="9407"/>
    <lineage>
        <taxon>Eukaryota</taxon>
        <taxon>Metazoa</taxon>
        <taxon>Chordata</taxon>
        <taxon>Craniata</taxon>
        <taxon>Vertebrata</taxon>
        <taxon>Euteleostomi</taxon>
        <taxon>Mammalia</taxon>
        <taxon>Eutheria</taxon>
        <taxon>Laurasiatheria</taxon>
        <taxon>Chiroptera</taxon>
        <taxon>Yinpterochiroptera</taxon>
        <taxon>Pteropodoidea</taxon>
        <taxon>Pteropodidae</taxon>
        <taxon>Rousettinae</taxon>
        <taxon>Rousettus</taxon>
    </lineage>
</organism>
<comment type="caution">
    <text evidence="2">The sequence shown here is derived from an EMBL/GenBank/DDBJ whole genome shotgun (WGS) entry which is preliminary data.</text>
</comment>
<gene>
    <name evidence="2" type="ORF">HJG63_012454</name>
</gene>
<reference evidence="2 3" key="1">
    <citation type="journal article" date="2020" name="Nature">
        <title>Six reference-quality genomes reveal evolution of bat adaptations.</title>
        <authorList>
            <person name="Jebb D."/>
            <person name="Huang Z."/>
            <person name="Pippel M."/>
            <person name="Hughes G.M."/>
            <person name="Lavrichenko K."/>
            <person name="Devanna P."/>
            <person name="Winkler S."/>
            <person name="Jermiin L.S."/>
            <person name="Skirmuntt E.C."/>
            <person name="Katzourakis A."/>
            <person name="Burkitt-Gray L."/>
            <person name="Ray D.A."/>
            <person name="Sullivan K.A.M."/>
            <person name="Roscito J.G."/>
            <person name="Kirilenko B.M."/>
            <person name="Davalos L.M."/>
            <person name="Corthals A.P."/>
            <person name="Power M.L."/>
            <person name="Jones G."/>
            <person name="Ransome R.D."/>
            <person name="Dechmann D.K.N."/>
            <person name="Locatelli A.G."/>
            <person name="Puechmaille S.J."/>
            <person name="Fedrigo O."/>
            <person name="Jarvis E.D."/>
            <person name="Hiller M."/>
            <person name="Vernes S.C."/>
            <person name="Myers E.W."/>
            <person name="Teeling E.C."/>
        </authorList>
    </citation>
    <scope>NUCLEOTIDE SEQUENCE [LARGE SCALE GENOMIC DNA]</scope>
    <source>
        <strain evidence="2">MRouAeg1</strain>
        <tissue evidence="2">Muscle</tissue>
    </source>
</reference>
<feature type="signal peptide" evidence="1">
    <location>
        <begin position="1"/>
        <end position="16"/>
    </location>
</feature>
<sequence length="172" mass="19802">MSHFPVLLYLWKPVLTTFWEKQTHTTTKHQMNSQDEISPERKQKQQRVYSFTSVVKLFFPIGSPLKTLQLQGQTTHTALSTWGQAASSLRGKVTSRLCCKLAASQTLSQSSSDPWSKRYLRNVSFQIKRNNFLFPVKSALSPHAHSIHFHGLPFNYWILSRVLPTTSKRNAR</sequence>